<feature type="signal peptide" evidence="1">
    <location>
        <begin position="1"/>
        <end position="21"/>
    </location>
</feature>
<proteinExistence type="predicted"/>
<reference evidence="3" key="1">
    <citation type="submission" date="2019-06" db="EMBL/GenBank/DDBJ databases">
        <title>Gordonia isolated from sludge of a wastewater treatment plant.</title>
        <authorList>
            <person name="Tamura T."/>
            <person name="Aoyama K."/>
            <person name="Kang Y."/>
            <person name="Saito S."/>
            <person name="Akiyama N."/>
            <person name="Yazawa K."/>
            <person name="Gonoi T."/>
            <person name="Mikami Y."/>
        </authorList>
    </citation>
    <scope>NUCLEOTIDE SEQUENCE [LARGE SCALE GENOMIC DNA]</scope>
    <source>
        <strain evidence="3">NBRC 107697</strain>
    </source>
</reference>
<organism evidence="2 3">
    <name type="scientific">Gordonia crocea</name>
    <dbReference type="NCBI Taxonomy" id="589162"/>
    <lineage>
        <taxon>Bacteria</taxon>
        <taxon>Bacillati</taxon>
        <taxon>Actinomycetota</taxon>
        <taxon>Actinomycetes</taxon>
        <taxon>Mycobacteriales</taxon>
        <taxon>Gordoniaceae</taxon>
        <taxon>Gordonia</taxon>
    </lineage>
</organism>
<name>A0A7I9UZT1_9ACTN</name>
<evidence type="ECO:0000256" key="1">
    <source>
        <dbReference type="SAM" id="SignalP"/>
    </source>
</evidence>
<dbReference type="EMBL" id="BJOU01000008">
    <property type="protein sequence ID" value="GED98678.1"/>
    <property type="molecule type" value="Genomic_DNA"/>
</dbReference>
<dbReference type="OrthoDB" id="4761308at2"/>
<dbReference type="PROSITE" id="PS51257">
    <property type="entry name" value="PROKAR_LIPOPROTEIN"/>
    <property type="match status" value="1"/>
</dbReference>
<accession>A0A7I9UZT1</accession>
<gene>
    <name evidence="2" type="primary">lprC</name>
    <name evidence="2" type="ORF">nbrc107697_27170</name>
</gene>
<protein>
    <recommendedName>
        <fullName evidence="4">DUF3558 domain-containing protein</fullName>
    </recommendedName>
</protein>
<comment type="caution">
    <text evidence="2">The sequence shown here is derived from an EMBL/GenBank/DDBJ whole genome shotgun (WGS) entry which is preliminary data.</text>
</comment>
<evidence type="ECO:0008006" key="4">
    <source>
        <dbReference type="Google" id="ProtNLM"/>
    </source>
</evidence>
<dbReference type="Pfam" id="PF12079">
    <property type="entry name" value="DUF3558"/>
    <property type="match status" value="1"/>
</dbReference>
<keyword evidence="1" id="KW-0732">Signal</keyword>
<sequence length="181" mass="19308">MNHLRRIGVAVVAIAAVFSLAGCNGGDNNPLPRGNDPVRPKGHVDTDKYDKVTLECQIVSPAEIGKAIGGAVGSPDFNGAICRWTVYGAMRMTVTFNWFEWGSMSVEQRTAKKLGYETENVKVNGSSAFTQTKAGRNICGVTAKAPSRGIYTWFVEAEGGSSGDTCQSATKLMELVLKNSA</sequence>
<dbReference type="AlphaFoldDB" id="A0A7I9UZT1"/>
<evidence type="ECO:0000313" key="3">
    <source>
        <dbReference type="Proteomes" id="UP000444980"/>
    </source>
</evidence>
<feature type="chain" id="PRO_5039100379" description="DUF3558 domain-containing protein" evidence="1">
    <location>
        <begin position="22"/>
        <end position="181"/>
    </location>
</feature>
<dbReference type="Proteomes" id="UP000444980">
    <property type="component" value="Unassembled WGS sequence"/>
</dbReference>
<evidence type="ECO:0000313" key="2">
    <source>
        <dbReference type="EMBL" id="GED98678.1"/>
    </source>
</evidence>
<keyword evidence="3" id="KW-1185">Reference proteome</keyword>
<dbReference type="InterPro" id="IPR024520">
    <property type="entry name" value="DUF3558"/>
</dbReference>